<dbReference type="InterPro" id="IPR001182">
    <property type="entry name" value="FtsW/RodA"/>
</dbReference>
<dbReference type="GO" id="GO:0008360">
    <property type="term" value="P:regulation of cell shape"/>
    <property type="evidence" value="ECO:0007669"/>
    <property type="project" value="UniProtKB-KW"/>
</dbReference>
<feature type="transmembrane region" description="Helical" evidence="17">
    <location>
        <begin position="447"/>
        <end position="465"/>
    </location>
</feature>
<gene>
    <name evidence="18" type="ORF">GJV26_01170</name>
</gene>
<keyword evidence="7 17" id="KW-1133">Transmembrane helix</keyword>
<feature type="transmembrane region" description="Helical" evidence="17">
    <location>
        <begin position="510"/>
        <end position="527"/>
    </location>
</feature>
<evidence type="ECO:0000256" key="17">
    <source>
        <dbReference type="SAM" id="Phobius"/>
    </source>
</evidence>
<dbReference type="GO" id="GO:0015648">
    <property type="term" value="F:lipid-linked peptidoglycan transporter activity"/>
    <property type="evidence" value="ECO:0007669"/>
    <property type="project" value="TreeGrafter"/>
</dbReference>
<dbReference type="Proteomes" id="UP000431684">
    <property type="component" value="Unassembled WGS sequence"/>
</dbReference>
<dbReference type="EMBL" id="WNWM01000002">
    <property type="protein sequence ID" value="MUI11109.1"/>
    <property type="molecule type" value="Genomic_DNA"/>
</dbReference>
<evidence type="ECO:0000313" key="19">
    <source>
        <dbReference type="Proteomes" id="UP000431684"/>
    </source>
</evidence>
<reference evidence="18 19" key="1">
    <citation type="submission" date="2019-11" db="EMBL/GenBank/DDBJ databases">
        <title>Draft Genome Sequences of Six Type Strains of the Genus Massilia.</title>
        <authorList>
            <person name="Miess H."/>
            <person name="Frediansyah A."/>
            <person name="Goeker M."/>
            <person name="Gross H."/>
        </authorList>
    </citation>
    <scope>NUCLEOTIDE SEQUENCE [LARGE SCALE GENOMIC DNA]</scope>
    <source>
        <strain evidence="18 19">DSM 17513</strain>
    </source>
</reference>
<dbReference type="GO" id="GO:0008955">
    <property type="term" value="F:peptidoglycan glycosyltransferase activity"/>
    <property type="evidence" value="ECO:0007669"/>
    <property type="project" value="UniProtKB-EC"/>
</dbReference>
<feature type="transmembrane region" description="Helical" evidence="17">
    <location>
        <begin position="416"/>
        <end position="435"/>
    </location>
</feature>
<evidence type="ECO:0000256" key="8">
    <source>
        <dbReference type="ARBA" id="ARBA00023136"/>
    </source>
</evidence>
<keyword evidence="2" id="KW-0328">Glycosyltransferase</keyword>
<evidence type="ECO:0000256" key="16">
    <source>
        <dbReference type="SAM" id="MobiDB-lite"/>
    </source>
</evidence>
<comment type="catalytic activity">
    <reaction evidence="15">
        <text>[GlcNAc-(1-&gt;4)-Mur2Ac(oyl-L-Ala-gamma-D-Glu-L-Lys-D-Ala-D-Ala)](n)-di-trans,octa-cis-undecaprenyl diphosphate + beta-D-GlcNAc-(1-&gt;4)-Mur2Ac(oyl-L-Ala-gamma-D-Glu-L-Lys-D-Ala-D-Ala)-di-trans,octa-cis-undecaprenyl diphosphate = [GlcNAc-(1-&gt;4)-Mur2Ac(oyl-L-Ala-gamma-D-Glu-L-Lys-D-Ala-D-Ala)](n+1)-di-trans,octa-cis-undecaprenyl diphosphate + di-trans,octa-cis-undecaprenyl diphosphate + H(+)</text>
        <dbReference type="Rhea" id="RHEA:23708"/>
        <dbReference type="Rhea" id="RHEA-COMP:9602"/>
        <dbReference type="Rhea" id="RHEA-COMP:9603"/>
        <dbReference type="ChEBI" id="CHEBI:15378"/>
        <dbReference type="ChEBI" id="CHEBI:58405"/>
        <dbReference type="ChEBI" id="CHEBI:60033"/>
        <dbReference type="ChEBI" id="CHEBI:78435"/>
        <dbReference type="EC" id="2.4.99.28"/>
    </reaction>
</comment>
<comment type="subcellular location">
    <subcellularLocation>
        <location evidence="1">Membrane</location>
        <topology evidence="1">Multi-pass membrane protein</topology>
    </subcellularLocation>
</comment>
<evidence type="ECO:0000256" key="2">
    <source>
        <dbReference type="ARBA" id="ARBA00022676"/>
    </source>
</evidence>
<sequence length="801" mass="82201">MSRRLLLALLAGLFGLQLFALSRAPALWLPGAVIVSLDRPGAVTLDAAQLGAVGAGGTRLVIGRGVDGAWRLGAAGPARPLLRRGGADERLGSIDAATLRRFSIGSVTFDSDAVSSETVSSESVSSETAGTETAGVRPDGGGAPAGTLAFTDGRAHWRFDGATLYRDGRAQPPCPEAPWSAHAVSLWNRVAPQALTIARALVFGGNLHCGNRIGVPGVDGGGAQVARRGKALALTAGSAAVLANGTSLRDDERTLDGVQALTLGRTRYGVALDDGRLTLAPAGRVALHAVPETTLSPHVAWQWRRRALWQGGAAAWVLATAAALAVLAVLAVARPVHEGVQRRGNILGPLAGARRHSLLAAAGRGLHCPAAALVLAAGCAALALQRGGDPPPAACSLLLAAGAMGTWLLQPGRVPGATAAALLLAGAGLLSQLNMGLAGMDTGWLRHHGKTAALLAIGSGAIALWRRYPPAASQRRIEWLLAGAAGGALLLLAAQVLWGDETGVFDMQPVEAAKLVLTLLAAHCLALRMGWRADHRAQPGHAARWLRLIAPVLLFFALLGCALVQVDDYSPLILLLLWAGAMAFAYALAARRWVAAGVLGCVALAAVAGVATLRTGGPDHVPASFYGDRFQVWLEPARHPHTGRQVQQGAAAIAAGGWLGADGLLGLASLGQAGGGVMALPAVQDDFAPSFLLHRHGLLAALLLWCAQAALVAGLVQAAVRRGRAGAAARGFRQAWLLRLQAFTLCGGAAFVAGHLLLSWGTNLAILPVMGQPMSFLSAGGSHLLFFLLPLLSAVAGPPQE</sequence>
<comment type="caution">
    <text evidence="18">The sequence shown here is derived from an EMBL/GenBank/DDBJ whole genome shotgun (WGS) entry which is preliminary data.</text>
</comment>
<feature type="transmembrane region" description="Helical" evidence="17">
    <location>
        <begin position="477"/>
        <end position="498"/>
    </location>
</feature>
<dbReference type="Pfam" id="PF01098">
    <property type="entry name" value="FTSW_RODA_SPOVE"/>
    <property type="match status" value="1"/>
</dbReference>
<dbReference type="OrthoDB" id="8708749at2"/>
<dbReference type="GO" id="GO:0051301">
    <property type="term" value="P:cell division"/>
    <property type="evidence" value="ECO:0007669"/>
    <property type="project" value="InterPro"/>
</dbReference>
<feature type="transmembrane region" description="Helical" evidence="17">
    <location>
        <begin position="313"/>
        <end position="333"/>
    </location>
</feature>
<feature type="transmembrane region" description="Helical" evidence="17">
    <location>
        <begin position="390"/>
        <end position="409"/>
    </location>
</feature>
<dbReference type="PANTHER" id="PTHR30474">
    <property type="entry name" value="CELL CYCLE PROTEIN"/>
    <property type="match status" value="1"/>
</dbReference>
<dbReference type="PANTHER" id="PTHR30474:SF2">
    <property type="entry name" value="PEPTIDOGLYCAN GLYCOSYLTRANSFERASE FTSW-RELATED"/>
    <property type="match status" value="1"/>
</dbReference>
<keyword evidence="6" id="KW-0573">Peptidoglycan synthesis</keyword>
<accession>A0A6I3X2Q5</accession>
<comment type="similarity">
    <text evidence="11">Belongs to the SEDS family. FtsW subfamily.</text>
</comment>
<keyword evidence="5" id="KW-0133">Cell shape</keyword>
<evidence type="ECO:0000256" key="12">
    <source>
        <dbReference type="ARBA" id="ARBA00041185"/>
    </source>
</evidence>
<feature type="transmembrane region" description="Helical" evidence="17">
    <location>
        <begin position="572"/>
        <end position="589"/>
    </location>
</feature>
<dbReference type="AlphaFoldDB" id="A0A6I3X2Q5"/>
<feature type="transmembrane region" description="Helical" evidence="17">
    <location>
        <begin position="594"/>
        <end position="613"/>
    </location>
</feature>
<dbReference type="RefSeq" id="WP_155706939.1">
    <property type="nucleotide sequence ID" value="NZ_WNWM01000002.1"/>
</dbReference>
<evidence type="ECO:0000256" key="14">
    <source>
        <dbReference type="ARBA" id="ARBA00044770"/>
    </source>
</evidence>
<evidence type="ECO:0000256" key="4">
    <source>
        <dbReference type="ARBA" id="ARBA00022692"/>
    </source>
</evidence>
<evidence type="ECO:0000256" key="13">
    <source>
        <dbReference type="ARBA" id="ARBA00041418"/>
    </source>
</evidence>
<dbReference type="GO" id="GO:0009252">
    <property type="term" value="P:peptidoglycan biosynthetic process"/>
    <property type="evidence" value="ECO:0007669"/>
    <property type="project" value="UniProtKB-KW"/>
</dbReference>
<proteinExistence type="inferred from homology"/>
<evidence type="ECO:0000256" key="1">
    <source>
        <dbReference type="ARBA" id="ARBA00004141"/>
    </source>
</evidence>
<organism evidence="18 19">
    <name type="scientific">Pseudoduganella dura</name>
    <dbReference type="NCBI Taxonomy" id="321982"/>
    <lineage>
        <taxon>Bacteria</taxon>
        <taxon>Pseudomonadati</taxon>
        <taxon>Pseudomonadota</taxon>
        <taxon>Betaproteobacteria</taxon>
        <taxon>Burkholderiales</taxon>
        <taxon>Oxalobacteraceae</taxon>
        <taxon>Telluria group</taxon>
        <taxon>Pseudoduganella</taxon>
    </lineage>
</organism>
<feature type="region of interest" description="Disordered" evidence="16">
    <location>
        <begin position="117"/>
        <end position="146"/>
    </location>
</feature>
<evidence type="ECO:0000256" key="3">
    <source>
        <dbReference type="ARBA" id="ARBA00022679"/>
    </source>
</evidence>
<dbReference type="EC" id="2.4.99.28" evidence="14"/>
<dbReference type="GO" id="GO:0032153">
    <property type="term" value="C:cell division site"/>
    <property type="evidence" value="ECO:0007669"/>
    <property type="project" value="TreeGrafter"/>
</dbReference>
<keyword evidence="8 17" id="KW-0472">Membrane</keyword>
<feature type="compositionally biased region" description="Low complexity" evidence="16">
    <location>
        <begin position="117"/>
        <end position="134"/>
    </location>
</feature>
<evidence type="ECO:0000313" key="18">
    <source>
        <dbReference type="EMBL" id="MUI11109.1"/>
    </source>
</evidence>
<keyword evidence="4 17" id="KW-0812">Transmembrane</keyword>
<dbReference type="GO" id="GO:0005886">
    <property type="term" value="C:plasma membrane"/>
    <property type="evidence" value="ECO:0007669"/>
    <property type="project" value="TreeGrafter"/>
</dbReference>
<keyword evidence="19" id="KW-1185">Reference proteome</keyword>
<evidence type="ECO:0000256" key="11">
    <source>
        <dbReference type="ARBA" id="ARBA00038053"/>
    </source>
</evidence>
<keyword evidence="3" id="KW-0808">Transferase</keyword>
<evidence type="ECO:0000256" key="6">
    <source>
        <dbReference type="ARBA" id="ARBA00022984"/>
    </source>
</evidence>
<feature type="transmembrane region" description="Helical" evidence="17">
    <location>
        <begin position="365"/>
        <end position="384"/>
    </location>
</feature>
<feature type="transmembrane region" description="Helical" evidence="17">
    <location>
        <begin position="697"/>
        <end position="716"/>
    </location>
</feature>
<evidence type="ECO:0000256" key="9">
    <source>
        <dbReference type="ARBA" id="ARBA00032370"/>
    </source>
</evidence>
<name>A0A6I3X2Q5_9BURK</name>
<feature type="transmembrane region" description="Helical" evidence="17">
    <location>
        <begin position="776"/>
        <end position="796"/>
    </location>
</feature>
<evidence type="ECO:0000256" key="5">
    <source>
        <dbReference type="ARBA" id="ARBA00022960"/>
    </source>
</evidence>
<evidence type="ECO:0000256" key="15">
    <source>
        <dbReference type="ARBA" id="ARBA00049902"/>
    </source>
</evidence>
<evidence type="ECO:0000256" key="7">
    <source>
        <dbReference type="ARBA" id="ARBA00022989"/>
    </source>
</evidence>
<evidence type="ECO:0000256" key="10">
    <source>
        <dbReference type="ARBA" id="ARBA00033270"/>
    </source>
</evidence>
<protein>
    <recommendedName>
        <fullName evidence="12">Probable peptidoglycan glycosyltransferase FtsW</fullName>
        <ecNumber evidence="14">2.4.99.28</ecNumber>
    </recommendedName>
    <alternativeName>
        <fullName evidence="13">Cell division protein FtsW</fullName>
    </alternativeName>
    <alternativeName>
        <fullName evidence="10">Cell wall polymerase</fullName>
    </alternativeName>
    <alternativeName>
        <fullName evidence="9">Peptidoglycan polymerase</fullName>
    </alternativeName>
</protein>
<feature type="transmembrane region" description="Helical" evidence="17">
    <location>
        <begin position="548"/>
        <end position="566"/>
    </location>
</feature>
<feature type="transmembrane region" description="Helical" evidence="17">
    <location>
        <begin position="736"/>
        <end position="756"/>
    </location>
</feature>